<name>A0A6J4I3N8_9ACTN</name>
<dbReference type="EMBL" id="CADCTF010000092">
    <property type="protein sequence ID" value="CAA9241530.1"/>
    <property type="molecule type" value="Genomic_DNA"/>
</dbReference>
<accession>A0A6J4I3N8</accession>
<evidence type="ECO:0000313" key="3">
    <source>
        <dbReference type="EMBL" id="CAA9241530.1"/>
    </source>
</evidence>
<dbReference type="AlphaFoldDB" id="A0A6J4I3N8"/>
<dbReference type="SUPFAM" id="SSF48317">
    <property type="entry name" value="Acid phosphatase/Vanadium-dependent haloperoxidase"/>
    <property type="match status" value="1"/>
</dbReference>
<dbReference type="Gene3D" id="1.10.606.20">
    <property type="match status" value="1"/>
</dbReference>
<feature type="domain" description="Vanadium-dependent haloperoxidase NapH1-like second helical-bundle" evidence="2">
    <location>
        <begin position="287"/>
        <end position="435"/>
    </location>
</feature>
<feature type="region of interest" description="Disordered" evidence="1">
    <location>
        <begin position="320"/>
        <end position="339"/>
    </location>
</feature>
<proteinExistence type="predicted"/>
<sequence length="443" mass="47380">MLATSAGPATAESHTERIPGSTADAVVMWNGVVGQASVACNMNPLHEGRIFTLLHIAIHDALNAIDLRSEPYAFATKRRLPAASPDAAVAGAAFHTLMAPIFGLPAAYARCLTDAVDAAYAPAIGGIPAGWAKDQGLLLGQAAAAAILAARTGDGSDTEVAGPDLDQGTRPGEYRAVPACPPPAPASCTTPAGFQFAPDWGDVDPFSIRDSSQFAPRRPYPVASRRYAEDYEEVRRLGAIDSSDRTADETQTAYFWYENSPMGWNRIARTVVGSDPGLTAWDAARLFGVLNIAMADGYIGNFETRRVYDRWRPVTAIREGDRDGNADTEGDATWTPLLRTPPLPGFDSGHSLEGAAAAEVMKSFFGTDRMTFSTCSMSMPAGSTCVGDAAVYRTFASFSEAARENSASRIFAGIHFRQETTEGERHGRRIADFVMRDVMRPVS</sequence>
<dbReference type="PANTHER" id="PTHR34599">
    <property type="entry name" value="PEROXIDASE-RELATED"/>
    <property type="match status" value="1"/>
</dbReference>
<dbReference type="PANTHER" id="PTHR34599:SF1">
    <property type="entry name" value="PHOSPHATIDIC ACID PHOSPHATASE TYPE 2_HALOPEROXIDASE DOMAIN-CONTAINING PROTEIN"/>
    <property type="match status" value="1"/>
</dbReference>
<dbReference type="InterPro" id="IPR052559">
    <property type="entry name" value="V-haloperoxidase"/>
</dbReference>
<evidence type="ECO:0000259" key="2">
    <source>
        <dbReference type="Pfam" id="PF22778"/>
    </source>
</evidence>
<reference evidence="3" key="1">
    <citation type="submission" date="2020-02" db="EMBL/GenBank/DDBJ databases">
        <authorList>
            <person name="Meier V. D."/>
        </authorList>
    </citation>
    <scope>NUCLEOTIDE SEQUENCE</scope>
    <source>
        <strain evidence="3">AVDCRST_MAG50</strain>
    </source>
</reference>
<protein>
    <recommendedName>
        <fullName evidence="2">Vanadium-dependent haloperoxidase NapH1-like second helical-bundle domain-containing protein</fullName>
    </recommendedName>
</protein>
<dbReference type="CDD" id="cd03398">
    <property type="entry name" value="PAP2_haloperoxidase"/>
    <property type="match status" value="1"/>
</dbReference>
<dbReference type="Pfam" id="PF22778">
    <property type="entry name" value="VCPO_2nd"/>
    <property type="match status" value="1"/>
</dbReference>
<evidence type="ECO:0000256" key="1">
    <source>
        <dbReference type="SAM" id="MobiDB-lite"/>
    </source>
</evidence>
<gene>
    <name evidence="3" type="ORF">AVDCRST_MAG50-1731</name>
</gene>
<organism evidence="3">
    <name type="scientific">uncultured Acidimicrobiales bacterium</name>
    <dbReference type="NCBI Taxonomy" id="310071"/>
    <lineage>
        <taxon>Bacteria</taxon>
        <taxon>Bacillati</taxon>
        <taxon>Actinomycetota</taxon>
        <taxon>Acidimicrobiia</taxon>
        <taxon>Acidimicrobiales</taxon>
        <taxon>environmental samples</taxon>
    </lineage>
</organism>
<dbReference type="InterPro" id="IPR036938">
    <property type="entry name" value="PAP2/HPO_sf"/>
</dbReference>
<dbReference type="InterPro" id="IPR055161">
    <property type="entry name" value="NapH1-like_2nd"/>
</dbReference>